<dbReference type="RefSeq" id="WP_013842184.1">
    <property type="nucleotide sequence ID" value="NC_015589.1"/>
</dbReference>
<keyword evidence="2" id="KW-1185">Reference proteome</keyword>
<dbReference type="OrthoDB" id="5616024at2"/>
<evidence type="ECO:0000313" key="2">
    <source>
        <dbReference type="Proteomes" id="UP000009234"/>
    </source>
</evidence>
<proteinExistence type="predicted"/>
<dbReference type="Proteomes" id="UP000009234">
    <property type="component" value="Chromosome"/>
</dbReference>
<dbReference type="STRING" id="696281.Desru_2174"/>
<protein>
    <submittedName>
        <fullName evidence="1">Late competence development protein ComFB</fullName>
    </submittedName>
</protein>
<reference evidence="2" key="1">
    <citation type="submission" date="2011-05" db="EMBL/GenBank/DDBJ databases">
        <title>Complete sequence of Desulfotomaculum ruminis DSM 2154.</title>
        <authorList>
            <person name="Lucas S."/>
            <person name="Copeland A."/>
            <person name="Lapidus A."/>
            <person name="Cheng J.-F."/>
            <person name="Goodwin L."/>
            <person name="Pitluck S."/>
            <person name="Lu M."/>
            <person name="Detter J.C."/>
            <person name="Han C."/>
            <person name="Tapia R."/>
            <person name="Land M."/>
            <person name="Hauser L."/>
            <person name="Kyrpides N."/>
            <person name="Ivanova N."/>
            <person name="Mikhailova N."/>
            <person name="Pagani I."/>
            <person name="Stams A.J.M."/>
            <person name="Plugge C.M."/>
            <person name="Muyzer G."/>
            <person name="Kuever J."/>
            <person name="Parshina S.N."/>
            <person name="Ivanova A.E."/>
            <person name="Nazina T.N."/>
            <person name="Brambilla E."/>
            <person name="Spring S."/>
            <person name="Klenk H.-P."/>
            <person name="Woyke T."/>
        </authorList>
    </citation>
    <scope>NUCLEOTIDE SEQUENCE [LARGE SCALE GENOMIC DNA]</scope>
    <source>
        <strain evidence="2">ATCC 23193 / DSM 2154 / NCIB 8452 / DL</strain>
    </source>
</reference>
<evidence type="ECO:0000313" key="1">
    <source>
        <dbReference type="EMBL" id="AEG60424.1"/>
    </source>
</evidence>
<dbReference type="HOGENOM" id="CLU_170941_0_0_9"/>
<name>F6DKP9_DESRL</name>
<gene>
    <name evidence="1" type="ordered locus">Desru_2174</name>
</gene>
<sequence>MIRNYIELAVEETLDDVLNRYALNHPGTCTCARCRLDIMAIALNNLPTRYVVTDVGGIFTKVALDQVAGRAQVIAAILNAIPIVQKNPRHETKE</sequence>
<dbReference type="AlphaFoldDB" id="F6DKP9"/>
<dbReference type="eggNOG" id="ENOG5032ZR4">
    <property type="taxonomic scope" value="Bacteria"/>
</dbReference>
<organism evidence="1 2">
    <name type="scientific">Desulforamulus ruminis (strain ATCC 23193 / DSM 2154 / NCIMB 8452 / DL)</name>
    <name type="common">Desulfotomaculum ruminis</name>
    <dbReference type="NCBI Taxonomy" id="696281"/>
    <lineage>
        <taxon>Bacteria</taxon>
        <taxon>Bacillati</taxon>
        <taxon>Bacillota</taxon>
        <taxon>Clostridia</taxon>
        <taxon>Eubacteriales</taxon>
        <taxon>Peptococcaceae</taxon>
        <taxon>Desulforamulus</taxon>
    </lineage>
</organism>
<dbReference type="KEGG" id="dru:Desru_2174"/>
<dbReference type="Pfam" id="PF10719">
    <property type="entry name" value="ComFB"/>
    <property type="match status" value="1"/>
</dbReference>
<reference evidence="1 2" key="2">
    <citation type="journal article" date="2012" name="Stand. Genomic Sci.">
        <title>Complete genome sequence of the sulfate-reducing firmicute Desulfotomaculum ruminis type strain (DL(T)).</title>
        <authorList>
            <person name="Spring S."/>
            <person name="Visser M."/>
            <person name="Lu M."/>
            <person name="Copeland A."/>
            <person name="Lapidus A."/>
            <person name="Lucas S."/>
            <person name="Cheng J.F."/>
            <person name="Han C."/>
            <person name="Tapia R."/>
            <person name="Goodwin L.A."/>
            <person name="Pitluck S."/>
            <person name="Ivanova N."/>
            <person name="Land M."/>
            <person name="Hauser L."/>
            <person name="Larimer F."/>
            <person name="Rohde M."/>
            <person name="Goker M."/>
            <person name="Detter J.C."/>
            <person name="Kyrpides N.C."/>
            <person name="Woyke T."/>
            <person name="Schaap P.J."/>
            <person name="Plugge C.M."/>
            <person name="Muyzer G."/>
            <person name="Kuever J."/>
            <person name="Pereira I.A."/>
            <person name="Parshina S.N."/>
            <person name="Bernier-Latmani R."/>
            <person name="Stams A.J."/>
            <person name="Klenk H.P."/>
        </authorList>
    </citation>
    <scope>NUCLEOTIDE SEQUENCE [LARGE SCALE GENOMIC DNA]</scope>
    <source>
        <strain evidence="2">ATCC 23193 / DSM 2154 / NCIB 8452 / DL</strain>
    </source>
</reference>
<dbReference type="InterPro" id="IPR019657">
    <property type="entry name" value="ComFB"/>
</dbReference>
<dbReference type="EMBL" id="CP002780">
    <property type="protein sequence ID" value="AEG60424.1"/>
    <property type="molecule type" value="Genomic_DNA"/>
</dbReference>
<accession>F6DKP9</accession>